<dbReference type="InterPro" id="IPR014755">
    <property type="entry name" value="Cu-Rt/internalin_Ig-like"/>
</dbReference>
<evidence type="ECO:0000259" key="2">
    <source>
        <dbReference type="Pfam" id="PF13205"/>
    </source>
</evidence>
<proteinExistence type="predicted"/>
<protein>
    <submittedName>
        <fullName evidence="3">Ig-like domain-containing protein</fullName>
    </submittedName>
</protein>
<name>A0ABS0B8I1_9GAMM</name>
<evidence type="ECO:0000256" key="1">
    <source>
        <dbReference type="ARBA" id="ARBA00022729"/>
    </source>
</evidence>
<dbReference type="Pfam" id="PF13205">
    <property type="entry name" value="Big_5"/>
    <property type="match status" value="1"/>
</dbReference>
<feature type="domain" description="SbsA Ig-like" evidence="2">
    <location>
        <begin position="117"/>
        <end position="213"/>
    </location>
</feature>
<sequence length="840" mass="90044">MLNTKQLALILVLVGTVLLSACGGGKGKSGKPGASNITIQISPSSASVATGGVQQFTATVSGTTNAAVTWSAAGAGTISTTGLFMAGSNPGSATVTATSVASPTRSASVAVTVLQADTVAPAITSRVPDANAGSVDPMQPITVTFSEPVVGTGMVLSLSNGSQAVPFTQVIQGSVLTLVPTPASQLTGAMTLSIAGARDAAGNVMATTTWSWTLRPPSGDDLANNGFTGQDFPGLRESLTLANCDPTHPDNANFAANVINVGPNQPVTSLNQVAWETLPPHTMVRIHPKADPYNERIFIVSSDIKVCGIKDANGARPKLLGLNARVRNSSALQSQIGTPSQEYSTVNRGIVAIARDSGIRNIAVEGLNLAGTMSPPYSGANHSASYIGMDNLSHPYNSHTGCVYVSRAQNVTIRDNEMSFCPVGVYVISRGLDYGGDHYLTRNFLLEANYFHDNGLVDDYNVHQAYIQGVNFVVQYNYFGDPIRYDIDNNGTIDNDEASNGNDLKMRTVGELVRYNYFENGAHSIDLIDIEDFRPSVFPWFFQRLADQSPGAVTPALRTQMERDWLKYDHGSYMYGNIFRRNHNVHVQTMGASMVHFGSDNSPIDGRRGKLWFYFNSILTSLNKNSSAGAATLFSCCLDNADSYDFYTGSLVLDANHVDFHMIANGKDYGVIRRRTPTEFWGRYVAVNNAVQVMSTGNGLTNAQPFHWNTYKGEQIELRRNYVTSNWNQPLWNGYPTPGYGDNEVEIDDFTYPGANDVHHVTGVANLMTGGLALSPNTTAPLAGSPVCNQAVAWTDDIPNAVRPSYQIRLQDNGNGGWTPGVLLVSGRNGHTTLGASQCN</sequence>
<dbReference type="InterPro" id="IPR032812">
    <property type="entry name" value="SbsA_Ig"/>
</dbReference>
<keyword evidence="4" id="KW-1185">Reference proteome</keyword>
<comment type="caution">
    <text evidence="3">The sequence shown here is derived from an EMBL/GenBank/DDBJ whole genome shotgun (WGS) entry which is preliminary data.</text>
</comment>
<dbReference type="Gene3D" id="2.60.40.1220">
    <property type="match status" value="1"/>
</dbReference>
<evidence type="ECO:0000313" key="4">
    <source>
        <dbReference type="Proteomes" id="UP001429984"/>
    </source>
</evidence>
<gene>
    <name evidence="3" type="ORF">IU514_07950</name>
</gene>
<dbReference type="EMBL" id="JADLZT010000004">
    <property type="protein sequence ID" value="MBF6023959.1"/>
    <property type="molecule type" value="Genomic_DNA"/>
</dbReference>
<organism evidence="3 4">
    <name type="scientific">Lysobacter niastensis</name>
    <dbReference type="NCBI Taxonomy" id="380629"/>
    <lineage>
        <taxon>Bacteria</taxon>
        <taxon>Pseudomonadati</taxon>
        <taxon>Pseudomonadota</taxon>
        <taxon>Gammaproteobacteria</taxon>
        <taxon>Lysobacterales</taxon>
        <taxon>Lysobacteraceae</taxon>
        <taxon>Lysobacter</taxon>
    </lineage>
</organism>
<accession>A0ABS0B8I1</accession>
<evidence type="ECO:0000313" key="3">
    <source>
        <dbReference type="EMBL" id="MBF6023959.1"/>
    </source>
</evidence>
<keyword evidence="1" id="KW-0732">Signal</keyword>
<reference evidence="3 4" key="1">
    <citation type="submission" date="2020-11" db="EMBL/GenBank/DDBJ databases">
        <title>Draft Genome Sequence and Secondary Metabolite Biosynthetic Potential of the Lysobacter niastensis Type strain DSM 18481.</title>
        <authorList>
            <person name="Turrini P."/>
            <person name="Artuso I."/>
            <person name="Tescari M."/>
            <person name="Lugli G.A."/>
            <person name="Frangipani E."/>
            <person name="Ventura M."/>
            <person name="Visca P."/>
        </authorList>
    </citation>
    <scope>NUCLEOTIDE SEQUENCE [LARGE SCALE GENOMIC DNA]</scope>
    <source>
        <strain evidence="3 4">DSM 18481</strain>
    </source>
</reference>
<dbReference type="Gene3D" id="2.60.40.1080">
    <property type="match status" value="1"/>
</dbReference>
<dbReference type="PROSITE" id="PS51257">
    <property type="entry name" value="PROKAR_LIPOPROTEIN"/>
    <property type="match status" value="1"/>
</dbReference>
<dbReference type="RefSeq" id="WP_194930568.1">
    <property type="nucleotide sequence ID" value="NZ_JADLZT010000004.1"/>
</dbReference>
<dbReference type="Proteomes" id="UP001429984">
    <property type="component" value="Unassembled WGS sequence"/>
</dbReference>